<accession>A0A261VNR5</accession>
<dbReference type="EMBL" id="NEVT01000006">
    <property type="protein sequence ID" value="OZI75745.1"/>
    <property type="molecule type" value="Genomic_DNA"/>
</dbReference>
<comment type="caution">
    <text evidence="1">The sequence shown here is derived from an EMBL/GenBank/DDBJ whole genome shotgun (WGS) entry which is preliminary data.</text>
</comment>
<proteinExistence type="predicted"/>
<evidence type="ECO:0000313" key="1">
    <source>
        <dbReference type="EMBL" id="OZI75745.1"/>
    </source>
</evidence>
<dbReference type="Pfam" id="PF22752">
    <property type="entry name" value="DUF488-N3i"/>
    <property type="match status" value="1"/>
</dbReference>
<dbReference type="InterPro" id="IPR052552">
    <property type="entry name" value="YeaO-like"/>
</dbReference>
<dbReference type="RefSeq" id="WP_094806718.1">
    <property type="nucleotide sequence ID" value="NZ_NEVT01000006.1"/>
</dbReference>
<sequence>MARKIQLKRAYDPPAKSDGYRALVDALWPRGVAKAELAAEWHKELAPSAALRKWYGHDVAHWPEFRKRYLAELADPARQDSLGALLRAGGRGSLTLVYAARDTEHNNAAVLREALLDLAGQRTAT</sequence>
<name>A0A261VNR5_9BORD</name>
<dbReference type="Proteomes" id="UP000215633">
    <property type="component" value="Unassembled WGS sequence"/>
</dbReference>
<keyword evidence="2" id="KW-1185">Reference proteome</keyword>
<dbReference type="PANTHER" id="PTHR36849">
    <property type="entry name" value="CYTOPLASMIC PROTEIN-RELATED"/>
    <property type="match status" value="1"/>
</dbReference>
<organism evidence="1 2">
    <name type="scientific">Bordetella genomosp. 2</name>
    <dbReference type="NCBI Taxonomy" id="1983456"/>
    <lineage>
        <taxon>Bacteria</taxon>
        <taxon>Pseudomonadati</taxon>
        <taxon>Pseudomonadota</taxon>
        <taxon>Betaproteobacteria</taxon>
        <taxon>Burkholderiales</taxon>
        <taxon>Alcaligenaceae</taxon>
        <taxon>Bordetella</taxon>
    </lineage>
</organism>
<evidence type="ECO:0000313" key="2">
    <source>
        <dbReference type="Proteomes" id="UP000215633"/>
    </source>
</evidence>
<dbReference type="AlphaFoldDB" id="A0A261VNR5"/>
<dbReference type="PANTHER" id="PTHR36849:SF1">
    <property type="entry name" value="CYTOPLASMIC PROTEIN"/>
    <property type="match status" value="1"/>
</dbReference>
<reference evidence="2" key="1">
    <citation type="submission" date="2017-05" db="EMBL/GenBank/DDBJ databases">
        <title>Complete and WGS of Bordetella genogroups.</title>
        <authorList>
            <person name="Spilker T."/>
            <person name="Lipuma J."/>
        </authorList>
    </citation>
    <scope>NUCLEOTIDE SEQUENCE [LARGE SCALE GENOMIC DNA]</scope>
    <source>
        <strain evidence="2">AU8256</strain>
    </source>
</reference>
<protein>
    <recommendedName>
        <fullName evidence="3">MarR family transcriptional regulator</fullName>
    </recommendedName>
</protein>
<evidence type="ECO:0008006" key="3">
    <source>
        <dbReference type="Google" id="ProtNLM"/>
    </source>
</evidence>
<gene>
    <name evidence="1" type="ORF">CAL24_11025</name>
</gene>